<reference evidence="4" key="2">
    <citation type="submission" date="2015-06" db="UniProtKB">
        <authorList>
            <consortium name="EnsemblPlants"/>
        </authorList>
    </citation>
    <scope>IDENTIFICATION</scope>
    <source>
        <strain evidence="4">DM1-3 516 R44</strain>
    </source>
</reference>
<accession>M1B7Q1</accession>
<evidence type="ECO:0000313" key="4">
    <source>
        <dbReference type="EnsemblPlants" id="PGSC0003DMT400039052"/>
    </source>
</evidence>
<evidence type="ECO:0000256" key="2">
    <source>
        <dbReference type="SAM" id="MobiDB-lite"/>
    </source>
</evidence>
<keyword evidence="1" id="KW-0175">Coiled coil</keyword>
<dbReference type="PANTHER" id="PTHR36607">
    <property type="entry name" value="1,2-DIHYDROXY-3-KETO-5-METHYLTHIOPENTENE DIOXYGENASE 4"/>
    <property type="match status" value="1"/>
</dbReference>
<dbReference type="Proteomes" id="UP000011115">
    <property type="component" value="Unassembled WGS sequence"/>
</dbReference>
<evidence type="ECO:0000256" key="1">
    <source>
        <dbReference type="SAM" id="Coils"/>
    </source>
</evidence>
<dbReference type="Pfam" id="PF10536">
    <property type="entry name" value="PMD"/>
    <property type="match status" value="1"/>
</dbReference>
<keyword evidence="5" id="KW-1185">Reference proteome</keyword>
<evidence type="ECO:0000259" key="3">
    <source>
        <dbReference type="Pfam" id="PF10536"/>
    </source>
</evidence>
<dbReference type="EnsemblPlants" id="PGSC0003DMT400039052">
    <property type="protein sequence ID" value="PGSC0003DMT400039052"/>
    <property type="gene ID" value="PGSC0003DMG400015099"/>
</dbReference>
<sequence length="992" mass="111935">MMHFRDRDSPHPLLEIVGDDQQNPNAKVLLLEVQPPAIGVFSLVSGAYDESLLLKEWSKMDTKDVMRNFSSKDTSLKVPLLKSVIHHDAASSKSSHFDGSFNNWRVPSSNFGNVCYTPGYWEWVEDVLPRHKDILELIKVYDAIYTSLFTYDYDDNVLHAFCELWRPSTNTLSTFIGEMSISLWDLQSIGGLPVQGHFYDEVVPSAKELTQTDTKKELLLPQSCRYLFSAYYRLAKDDLQGVSVHDWVKFWFRGPNRYAEPPQKVSKVRATKPRLNHNPSGHIDSNFLPRTDEENAPFVELDVEESLRDETNLAAFFACWLCKFVLPNKKVNHVRASVFKVASLMAHGKKFSLAVPVLASIYRGLKEISTSSNLSVANIIFPIHYVYGWLGEYFGTHHRANRSHRSIPLCKISGEKMAKCFNFTDAQKLFQQDVARHLHHLAMLQGKDLHLTDNGKLSNSWNEYIISLRSGYVILRHDSNFIVESYNPIRFSRQFGFCQDVPGDLVERPYDGTLLTLVQLWNSSFRLNTFSKVMIPTCPLEGAPLMTREYVDWWPSQRMNTSQGNLRIILKKTKKDSTSTSSKGASDQSKEKSHPSSKSQVKSNDTLQVAKTSSKSKTSKDGDVPAKSKLRRLTLASKATSPAPEVGHNSYGTNELHVSSDNGNDQTSNLETPCDEISHMYASPDGVRRPNASPSPTDRHWNRPKRKAQELDDICCGIDILDTIVIDDNDFVDEDSNSASLFELAKQLDLRKLYGGDLNNGAVADFTVDLNDLDAAAKDFHSSINDDQPSLEVVPPRKSPSRPMPSLEVVPPRKSPSRPLRPGSSDGFTELESSIASTLEEIRKVNIIDVSSLEDHVENFFKSYAEYDTLRSSKMTKESHEKALADAQHRLDDAKMAHEKLDGSMEKLQASLADVEKDLKSLTYKKKKVTALINIYQEKLSKSQENVTITEGEIYTIEANNVMSNDEVERLAKLEGAVEKSRQEIISFKLFP</sequence>
<feature type="compositionally biased region" description="Low complexity" evidence="2">
    <location>
        <begin position="578"/>
        <end position="587"/>
    </location>
</feature>
<organism evidence="4 5">
    <name type="scientific">Solanum tuberosum</name>
    <name type="common">Potato</name>
    <dbReference type="NCBI Taxonomy" id="4113"/>
    <lineage>
        <taxon>Eukaryota</taxon>
        <taxon>Viridiplantae</taxon>
        <taxon>Streptophyta</taxon>
        <taxon>Embryophyta</taxon>
        <taxon>Tracheophyta</taxon>
        <taxon>Spermatophyta</taxon>
        <taxon>Magnoliopsida</taxon>
        <taxon>eudicotyledons</taxon>
        <taxon>Gunneridae</taxon>
        <taxon>Pentapetalae</taxon>
        <taxon>asterids</taxon>
        <taxon>lamiids</taxon>
        <taxon>Solanales</taxon>
        <taxon>Solanaceae</taxon>
        <taxon>Solanoideae</taxon>
        <taxon>Solaneae</taxon>
        <taxon>Solanum</taxon>
    </lineage>
</organism>
<dbReference type="Gramene" id="PGSC0003DMT400039052">
    <property type="protein sequence ID" value="PGSC0003DMT400039052"/>
    <property type="gene ID" value="PGSC0003DMG400015099"/>
</dbReference>
<reference evidence="5" key="1">
    <citation type="journal article" date="2011" name="Nature">
        <title>Genome sequence and analysis of the tuber crop potato.</title>
        <authorList>
            <consortium name="The Potato Genome Sequencing Consortium"/>
        </authorList>
    </citation>
    <scope>NUCLEOTIDE SEQUENCE [LARGE SCALE GENOMIC DNA]</scope>
    <source>
        <strain evidence="5">cv. DM1-3 516 R44</strain>
    </source>
</reference>
<feature type="domain" description="Aminotransferase-like plant mobile" evidence="3">
    <location>
        <begin position="140"/>
        <end position="554"/>
    </location>
</feature>
<dbReference type="PaxDb" id="4113-PGSC0003DMT400039052"/>
<dbReference type="OMA" id="PFAWVEV"/>
<protein>
    <recommendedName>
        <fullName evidence="3">Aminotransferase-like plant mobile domain-containing protein</fullName>
    </recommendedName>
</protein>
<dbReference type="InterPro" id="IPR019557">
    <property type="entry name" value="AminoTfrase-like_pln_mobile"/>
</dbReference>
<dbReference type="InParanoid" id="M1B7Q1"/>
<feature type="coiled-coil region" evidence="1">
    <location>
        <begin position="877"/>
        <end position="925"/>
    </location>
</feature>
<proteinExistence type="predicted"/>
<feature type="compositionally biased region" description="Polar residues" evidence="2">
    <location>
        <begin position="650"/>
        <end position="671"/>
    </location>
</feature>
<dbReference type="AlphaFoldDB" id="M1B7Q1"/>
<dbReference type="PANTHER" id="PTHR36607:SF20">
    <property type="entry name" value="AMINOTRANSFERASE-LIKE PLANT MOBILE DOMAIN-CONTAINING PROTEIN"/>
    <property type="match status" value="1"/>
</dbReference>
<dbReference type="HOGENOM" id="CLU_301367_0_0_1"/>
<feature type="region of interest" description="Disordered" evidence="2">
    <location>
        <begin position="571"/>
        <end position="706"/>
    </location>
</feature>
<feature type="region of interest" description="Disordered" evidence="2">
    <location>
        <begin position="782"/>
        <end position="829"/>
    </location>
</feature>
<name>M1B7Q1_SOLTU</name>
<evidence type="ECO:0000313" key="5">
    <source>
        <dbReference type="Proteomes" id="UP000011115"/>
    </source>
</evidence>
<feature type="compositionally biased region" description="Polar residues" evidence="2">
    <location>
        <begin position="596"/>
        <end position="610"/>
    </location>
</feature>
<dbReference type="eggNOG" id="ENOG502SB7U">
    <property type="taxonomic scope" value="Eukaryota"/>
</dbReference>